<evidence type="ECO:0000313" key="1">
    <source>
        <dbReference type="EMBL" id="MCY0148294.1"/>
    </source>
</evidence>
<gene>
    <name evidence="1" type="ORF">OEG84_11380</name>
</gene>
<comment type="caution">
    <text evidence="1">The sequence shown here is derived from an EMBL/GenBank/DDBJ whole genome shotgun (WGS) entry which is preliminary data.</text>
</comment>
<proteinExistence type="predicted"/>
<evidence type="ECO:0000313" key="2">
    <source>
        <dbReference type="Proteomes" id="UP001073227"/>
    </source>
</evidence>
<organism evidence="1 2">
    <name type="scientific">Hoeflea algicola</name>
    <dbReference type="NCBI Taxonomy" id="2983763"/>
    <lineage>
        <taxon>Bacteria</taxon>
        <taxon>Pseudomonadati</taxon>
        <taxon>Pseudomonadota</taxon>
        <taxon>Alphaproteobacteria</taxon>
        <taxon>Hyphomicrobiales</taxon>
        <taxon>Rhizobiaceae</taxon>
        <taxon>Hoeflea</taxon>
    </lineage>
</organism>
<keyword evidence="2" id="KW-1185">Reference proteome</keyword>
<dbReference type="EMBL" id="JAOVZR010000001">
    <property type="protein sequence ID" value="MCY0148294.1"/>
    <property type="molecule type" value="Genomic_DNA"/>
</dbReference>
<dbReference type="Proteomes" id="UP001073227">
    <property type="component" value="Unassembled WGS sequence"/>
</dbReference>
<reference evidence="1" key="1">
    <citation type="submission" date="2022-10" db="EMBL/GenBank/DDBJ databases">
        <title>Hoeflea sp. G2-23, isolated from marine algae.</title>
        <authorList>
            <person name="Kristyanto S."/>
            <person name="Kim J.M."/>
            <person name="Jeon C.O."/>
        </authorList>
    </citation>
    <scope>NUCLEOTIDE SEQUENCE</scope>
    <source>
        <strain evidence="1">G2-23</strain>
    </source>
</reference>
<protein>
    <submittedName>
        <fullName evidence="1">Uncharacterized protein</fullName>
    </submittedName>
</protein>
<sequence>MKLKDECWYWVQLTDDDPDYKQQWQVGQYYRGGFAVIGSDKAFRKSDFQAIGPLIEPPTS</sequence>
<accession>A0ABT3ZAD5</accession>
<dbReference type="RefSeq" id="WP_267653865.1">
    <property type="nucleotide sequence ID" value="NZ_JAOVZR010000001.1"/>
</dbReference>
<name>A0ABT3ZAD5_9HYPH</name>